<keyword evidence="5 9" id="KW-0653">Protein transport</keyword>
<dbReference type="SMART" id="SM00175">
    <property type="entry name" value="RAB"/>
    <property type="match status" value="1"/>
</dbReference>
<comment type="similarity">
    <text evidence="2 9">Belongs to the small GTPase superfamily. Ran family.</text>
</comment>
<name>A0ABM1R9F2_CAMSA</name>
<dbReference type="Pfam" id="PF00071">
    <property type="entry name" value="Ras"/>
    <property type="match status" value="1"/>
</dbReference>
<dbReference type="GeneID" id="104763467"/>
<proteinExistence type="inferred from homology"/>
<evidence type="ECO:0000256" key="2">
    <source>
        <dbReference type="ARBA" id="ARBA00008028"/>
    </source>
</evidence>
<comment type="function">
    <text evidence="8 9">GTP-binding protein involved in nucleocytoplasmic transport. Required for the import of protein into the nucleus and also for RNA export. Involved in chromatin condensation and control of cell cycle.</text>
</comment>
<keyword evidence="4 9" id="KW-0547">Nucleotide-binding</keyword>
<dbReference type="InterPro" id="IPR001806">
    <property type="entry name" value="Small_GTPase"/>
</dbReference>
<keyword evidence="6 9" id="KW-0342">GTP-binding</keyword>
<dbReference type="Proteomes" id="UP000694864">
    <property type="component" value="Chromosome 18"/>
</dbReference>
<feature type="transmembrane region" description="Helical" evidence="10">
    <location>
        <begin position="7"/>
        <end position="30"/>
    </location>
</feature>
<dbReference type="InterPro" id="IPR002041">
    <property type="entry name" value="Ran_GTPase"/>
</dbReference>
<dbReference type="SMART" id="SM00176">
    <property type="entry name" value="RAN"/>
    <property type="match status" value="1"/>
</dbReference>
<organism evidence="11 12">
    <name type="scientific">Camelina sativa</name>
    <name type="common">False flax</name>
    <name type="synonym">Myagrum sativum</name>
    <dbReference type="NCBI Taxonomy" id="90675"/>
    <lineage>
        <taxon>Eukaryota</taxon>
        <taxon>Viridiplantae</taxon>
        <taxon>Streptophyta</taxon>
        <taxon>Embryophyta</taxon>
        <taxon>Tracheophyta</taxon>
        <taxon>Spermatophyta</taxon>
        <taxon>Magnoliopsida</taxon>
        <taxon>eudicotyledons</taxon>
        <taxon>Gunneridae</taxon>
        <taxon>Pentapetalae</taxon>
        <taxon>rosids</taxon>
        <taxon>malvids</taxon>
        <taxon>Brassicales</taxon>
        <taxon>Brassicaceae</taxon>
        <taxon>Camelineae</taxon>
        <taxon>Camelina</taxon>
    </lineage>
</organism>
<evidence type="ECO:0000313" key="11">
    <source>
        <dbReference type="Proteomes" id="UP000694864"/>
    </source>
</evidence>
<dbReference type="SUPFAM" id="SSF52540">
    <property type="entry name" value="P-loop containing nucleoside triphosphate hydrolases"/>
    <property type="match status" value="1"/>
</dbReference>
<keyword evidence="10" id="KW-0472">Membrane</keyword>
<evidence type="ECO:0000256" key="8">
    <source>
        <dbReference type="ARBA" id="ARBA00024659"/>
    </source>
</evidence>
<keyword evidence="11" id="KW-1185">Reference proteome</keyword>
<dbReference type="NCBIfam" id="TIGR00231">
    <property type="entry name" value="small_GTP"/>
    <property type="match status" value="1"/>
</dbReference>
<dbReference type="InterPro" id="IPR005225">
    <property type="entry name" value="Small_GTP-bd"/>
</dbReference>
<dbReference type="InterPro" id="IPR027417">
    <property type="entry name" value="P-loop_NTPase"/>
</dbReference>
<keyword evidence="3 9" id="KW-0813">Transport</keyword>
<dbReference type="PROSITE" id="PS51419">
    <property type="entry name" value="RAB"/>
    <property type="match status" value="1"/>
</dbReference>
<dbReference type="PANTHER" id="PTHR24071:SF26">
    <property type="entry name" value="GTP-BINDING NUCLEAR PROTEIN RAN-4"/>
    <property type="match status" value="1"/>
</dbReference>
<evidence type="ECO:0000256" key="7">
    <source>
        <dbReference type="ARBA" id="ARBA00023242"/>
    </source>
</evidence>
<dbReference type="PANTHER" id="PTHR24071">
    <property type="entry name" value="RAN GTPASE"/>
    <property type="match status" value="1"/>
</dbReference>
<evidence type="ECO:0000256" key="4">
    <source>
        <dbReference type="ARBA" id="ARBA00022741"/>
    </source>
</evidence>
<reference evidence="12" key="2">
    <citation type="submission" date="2025-08" db="UniProtKB">
        <authorList>
            <consortium name="RefSeq"/>
        </authorList>
    </citation>
    <scope>IDENTIFICATION</scope>
    <source>
        <tissue evidence="12">Leaf</tissue>
    </source>
</reference>
<dbReference type="PROSITE" id="PS51418">
    <property type="entry name" value="RAN"/>
    <property type="match status" value="1"/>
</dbReference>
<keyword evidence="10" id="KW-1133">Transmembrane helix</keyword>
<accession>A0ABM1R9F2</accession>
<dbReference type="Gene3D" id="3.40.50.300">
    <property type="entry name" value="P-loop containing nucleotide triphosphate hydrolases"/>
    <property type="match status" value="1"/>
</dbReference>
<dbReference type="RefSeq" id="XP_019095640.1">
    <property type="nucleotide sequence ID" value="XM_019240095.1"/>
</dbReference>
<evidence type="ECO:0000256" key="5">
    <source>
        <dbReference type="ARBA" id="ARBA00022927"/>
    </source>
</evidence>
<evidence type="ECO:0000256" key="3">
    <source>
        <dbReference type="ARBA" id="ARBA00022448"/>
    </source>
</evidence>
<evidence type="ECO:0000313" key="12">
    <source>
        <dbReference type="RefSeq" id="XP_019095640.1"/>
    </source>
</evidence>
<evidence type="ECO:0000256" key="9">
    <source>
        <dbReference type="RuleBase" id="RU363057"/>
    </source>
</evidence>
<comment type="subcellular location">
    <subcellularLocation>
        <location evidence="1 9">Nucleus</location>
    </subcellularLocation>
</comment>
<sequence>MVRNSSLCLYLCYLFFFLLSEFVVLFIQALSNQQNVECPTFKLLIVGDAGTGKTTLVKRHLTGEFDQNYEPTVGVEVQPLDFFTNRGKIRFECWDTAGQEKYRGLKDAHYVEGQCAIIMFDVRSRITYYNVDTWYSDLRRYKNLVGF</sequence>
<evidence type="ECO:0000256" key="6">
    <source>
        <dbReference type="ARBA" id="ARBA00023134"/>
    </source>
</evidence>
<evidence type="ECO:0000256" key="1">
    <source>
        <dbReference type="ARBA" id="ARBA00004123"/>
    </source>
</evidence>
<protein>
    <recommendedName>
        <fullName evidence="9">GTP-binding nuclear protein</fullName>
    </recommendedName>
</protein>
<gene>
    <name evidence="12" type="primary">LOC104763467</name>
</gene>
<keyword evidence="10" id="KW-0812">Transmembrane</keyword>
<dbReference type="PRINTS" id="PR00627">
    <property type="entry name" value="GTPRANTC4"/>
</dbReference>
<reference evidence="11" key="1">
    <citation type="journal article" date="2014" name="Nat. Commun.">
        <title>The emerging biofuel crop Camelina sativa retains a highly undifferentiated hexaploid genome structure.</title>
        <authorList>
            <person name="Kagale S."/>
            <person name="Koh C."/>
            <person name="Nixon J."/>
            <person name="Bollina V."/>
            <person name="Clarke W.E."/>
            <person name="Tuteja R."/>
            <person name="Spillane C."/>
            <person name="Robinson S.J."/>
            <person name="Links M.G."/>
            <person name="Clarke C."/>
            <person name="Higgins E.E."/>
            <person name="Huebert T."/>
            <person name="Sharpe A.G."/>
            <person name="Parkin I.A."/>
        </authorList>
    </citation>
    <scope>NUCLEOTIDE SEQUENCE [LARGE SCALE GENOMIC DNA]</scope>
    <source>
        <strain evidence="11">cv. DH55</strain>
    </source>
</reference>
<evidence type="ECO:0000256" key="10">
    <source>
        <dbReference type="SAM" id="Phobius"/>
    </source>
</evidence>
<keyword evidence="7 9" id="KW-0539">Nucleus</keyword>